<evidence type="ECO:0000313" key="2">
    <source>
        <dbReference type="EMBL" id="THV51697.1"/>
    </source>
</evidence>
<dbReference type="Pfam" id="PF13472">
    <property type="entry name" value="Lipase_GDSL_2"/>
    <property type="match status" value="1"/>
</dbReference>
<dbReference type="OrthoDB" id="671439at2759"/>
<keyword evidence="3" id="KW-1185">Reference proteome</keyword>
<feature type="domain" description="SGNH hydrolase-type esterase" evidence="1">
    <location>
        <begin position="11"/>
        <end position="219"/>
    </location>
</feature>
<dbReference type="CDD" id="cd01838">
    <property type="entry name" value="Isoamyl_acetate_hydrolase_like"/>
    <property type="match status" value="1"/>
</dbReference>
<name>A0A4S8R1L7_9HELO</name>
<proteinExistence type="predicted"/>
<accession>A0A4S8R1L7</accession>
<evidence type="ECO:0000259" key="1">
    <source>
        <dbReference type="Pfam" id="PF13472"/>
    </source>
</evidence>
<reference evidence="2 3" key="1">
    <citation type="submission" date="2017-12" db="EMBL/GenBank/DDBJ databases">
        <title>Comparative genomics of Botrytis spp.</title>
        <authorList>
            <person name="Valero-Jimenez C.A."/>
            <person name="Tapia P."/>
            <person name="Veloso J."/>
            <person name="Silva-Moreno E."/>
            <person name="Staats M."/>
            <person name="Valdes J.H."/>
            <person name="Van Kan J.A.L."/>
        </authorList>
    </citation>
    <scope>NUCLEOTIDE SEQUENCE [LARGE SCALE GENOMIC DNA]</scope>
    <source>
        <strain evidence="2 3">MUCL435</strain>
    </source>
</reference>
<evidence type="ECO:0000313" key="3">
    <source>
        <dbReference type="Proteomes" id="UP000308671"/>
    </source>
</evidence>
<dbReference type="SUPFAM" id="SSF52266">
    <property type="entry name" value="SGNH hydrolase"/>
    <property type="match status" value="1"/>
</dbReference>
<dbReference type="PANTHER" id="PTHR14209:SF19">
    <property type="entry name" value="ISOAMYL ACETATE-HYDROLYZING ESTERASE 1 HOMOLOG"/>
    <property type="match status" value="1"/>
</dbReference>
<dbReference type="Proteomes" id="UP000308671">
    <property type="component" value="Unassembled WGS sequence"/>
</dbReference>
<dbReference type="PANTHER" id="PTHR14209">
    <property type="entry name" value="ISOAMYL ACETATE-HYDROLYZING ESTERASE 1"/>
    <property type="match status" value="1"/>
</dbReference>
<dbReference type="InterPro" id="IPR045136">
    <property type="entry name" value="Iah1-like"/>
</dbReference>
<dbReference type="InterPro" id="IPR013830">
    <property type="entry name" value="SGNH_hydro"/>
</dbReference>
<dbReference type="Gene3D" id="3.40.50.1110">
    <property type="entry name" value="SGNH hydrolase"/>
    <property type="match status" value="1"/>
</dbReference>
<organism evidence="2 3">
    <name type="scientific">Botrytis galanthina</name>
    <dbReference type="NCBI Taxonomy" id="278940"/>
    <lineage>
        <taxon>Eukaryota</taxon>
        <taxon>Fungi</taxon>
        <taxon>Dikarya</taxon>
        <taxon>Ascomycota</taxon>
        <taxon>Pezizomycotina</taxon>
        <taxon>Leotiomycetes</taxon>
        <taxon>Helotiales</taxon>
        <taxon>Sclerotiniaceae</taxon>
        <taxon>Botrytis</taxon>
    </lineage>
</organism>
<gene>
    <name evidence="2" type="ORF">BGAL_0102g00250</name>
</gene>
<dbReference type="InterPro" id="IPR036514">
    <property type="entry name" value="SGNH_hydro_sf"/>
</dbReference>
<dbReference type="EMBL" id="PQXL01000102">
    <property type="protein sequence ID" value="THV51697.1"/>
    <property type="molecule type" value="Genomic_DNA"/>
</dbReference>
<protein>
    <recommendedName>
        <fullName evidence="1">SGNH hydrolase-type esterase domain-containing protein</fullName>
    </recommendedName>
</protein>
<sequence>MMSAPYDQFILFGDSITQCSNEPNGFSFASAIQNAYARKLDVINRGFSGYTTNHALEILPKFFPSPSQAKVRFLLIFFGANDLNRGPSTKQYVPLPQFVINLKAIISHPLIQAHSPKIILVTPGPVDEATSRIMNVEWANSDEPRRVSWTREYRDAVKKAGEEEGLGVVDIWSAFMGACGWKEGDDPAEMPGLEENGKDKKLTKLIYDGLHFSGEGYKILFDEVTKLIAEKYPDETPENIKNPIKMQWEIDIGW</sequence>
<comment type="caution">
    <text evidence="2">The sequence shown here is derived from an EMBL/GenBank/DDBJ whole genome shotgun (WGS) entry which is preliminary data.</text>
</comment>
<dbReference type="AlphaFoldDB" id="A0A4S8R1L7"/>